<evidence type="ECO:0008006" key="3">
    <source>
        <dbReference type="Google" id="ProtNLM"/>
    </source>
</evidence>
<evidence type="ECO:0000313" key="1">
    <source>
        <dbReference type="EMBL" id="SIS84644.1"/>
    </source>
</evidence>
<protein>
    <recommendedName>
        <fullName evidence="3">PD-(D/E)XK nuclease superfamily protein</fullName>
    </recommendedName>
</protein>
<evidence type="ECO:0000313" key="2">
    <source>
        <dbReference type="Proteomes" id="UP000186098"/>
    </source>
</evidence>
<reference evidence="2" key="1">
    <citation type="submission" date="2017-01" db="EMBL/GenBank/DDBJ databases">
        <authorList>
            <person name="Varghese N."/>
            <person name="Submissions S."/>
        </authorList>
    </citation>
    <scope>NUCLEOTIDE SEQUENCE [LARGE SCALE GENOMIC DNA]</scope>
    <source>
        <strain evidence="2">DSM 18714</strain>
    </source>
</reference>
<dbReference type="EMBL" id="FTOM01000007">
    <property type="protein sequence ID" value="SIS84644.1"/>
    <property type="molecule type" value="Genomic_DNA"/>
</dbReference>
<keyword evidence="2" id="KW-1185">Reference proteome</keyword>
<dbReference type="STRING" id="407234.SAMN05421795_10739"/>
<dbReference type="AlphaFoldDB" id="A0A1N7MEV9"/>
<sequence>MDEIPRKSAQEVEIDRLLEEEFLCDQGFAGRFLEACGLPEPGFAVETALHEPSLGGAGFGDLLVTGRTQDTRVALLIEDKITAAAPPRQAARYAEHAARMRAEGWDRVHTILVAPAAWPGDPSATYDARLDLERLAGLLRAADPRRLTHRRAVIARALGKTTQTGVKVHDPRLHALRAAYLEFAASHCAQLGLAFTFPALRPECYDGDSWIYPITHPALPDGVVLRHRLWTTQRLPAGQVDLIARQADPATRARFVAADRNAGDLAGAELAPFSKGRGGQLSLRVPEMRQATGFDPEIGRRACAAMRVLLAWYIKGAGAADPDAGP</sequence>
<name>A0A1N7MEV9_9RHOB</name>
<organism evidence="1 2">
    <name type="scientific">Phaeovulum vinaykumarii</name>
    <dbReference type="NCBI Taxonomy" id="407234"/>
    <lineage>
        <taxon>Bacteria</taxon>
        <taxon>Pseudomonadati</taxon>
        <taxon>Pseudomonadota</taxon>
        <taxon>Alphaproteobacteria</taxon>
        <taxon>Rhodobacterales</taxon>
        <taxon>Paracoccaceae</taxon>
        <taxon>Phaeovulum</taxon>
    </lineage>
</organism>
<gene>
    <name evidence="1" type="ORF">SAMN05421795_10739</name>
</gene>
<dbReference type="OrthoDB" id="8450152at2"/>
<accession>A0A1N7MEV9</accession>
<dbReference type="RefSeq" id="WP_076366721.1">
    <property type="nucleotide sequence ID" value="NZ_FTOM01000007.1"/>
</dbReference>
<dbReference type="Proteomes" id="UP000186098">
    <property type="component" value="Unassembled WGS sequence"/>
</dbReference>
<proteinExistence type="predicted"/>